<accession>A0ABX3XB33</accession>
<protein>
    <submittedName>
        <fullName evidence="1">Uncharacterized protein</fullName>
    </submittedName>
</protein>
<gene>
    <name evidence="1" type="ORF">BST63_01275</name>
</gene>
<proteinExistence type="predicted"/>
<evidence type="ECO:0000313" key="2">
    <source>
        <dbReference type="Proteomes" id="UP000193884"/>
    </source>
</evidence>
<organism evidence="1 2">
    <name type="scientific">Bradyrhizobium canariense</name>
    <dbReference type="NCBI Taxonomy" id="255045"/>
    <lineage>
        <taxon>Bacteria</taxon>
        <taxon>Pseudomonadati</taxon>
        <taxon>Pseudomonadota</taxon>
        <taxon>Alphaproteobacteria</taxon>
        <taxon>Hyphomicrobiales</taxon>
        <taxon>Nitrobacteraceae</taxon>
        <taxon>Bradyrhizobium</taxon>
    </lineage>
</organism>
<keyword evidence="2" id="KW-1185">Reference proteome</keyword>
<dbReference type="Proteomes" id="UP000193884">
    <property type="component" value="Unassembled WGS sequence"/>
</dbReference>
<reference evidence="1 2" key="1">
    <citation type="submission" date="2017-03" db="EMBL/GenBank/DDBJ databases">
        <title>Whole genome sequences of fourteen strains of Bradyrhizobium canariense and one strain of Bradyrhizobium japonicum isolated from Lupinus (Papilionoideae: Genisteae) species in Algeria.</title>
        <authorList>
            <person name="Crovadore J."/>
            <person name="Chekireb D."/>
            <person name="Brachmann A."/>
            <person name="Chablais R."/>
            <person name="Cochard B."/>
            <person name="Lefort F."/>
        </authorList>
    </citation>
    <scope>NUCLEOTIDE SEQUENCE [LARGE SCALE GENOMIC DNA]</scope>
    <source>
        <strain evidence="1 2">UBMAN05</strain>
    </source>
</reference>
<dbReference type="RefSeq" id="WP_085383205.1">
    <property type="nucleotide sequence ID" value="NZ_NAFJ01000107.1"/>
</dbReference>
<name>A0ABX3XB33_9BRAD</name>
<dbReference type="EMBL" id="NAFK01000100">
    <property type="protein sequence ID" value="OSJ35875.1"/>
    <property type="molecule type" value="Genomic_DNA"/>
</dbReference>
<evidence type="ECO:0000313" key="1">
    <source>
        <dbReference type="EMBL" id="OSJ35875.1"/>
    </source>
</evidence>
<sequence>MFRKADGTDVWLQSARTLPYLSIVGRIDSPDDYVDIIPRLSQAYEPLDGMASETAFLLRDFDGAAHLVFSIRPDKRCALLLLGTFGDCGKRQRPWSVLDNLLLVIKNCADEIGRKTGAIVHFELVKPELAIRAQ</sequence>
<comment type="caution">
    <text evidence="1">The sequence shown here is derived from an EMBL/GenBank/DDBJ whole genome shotgun (WGS) entry which is preliminary data.</text>
</comment>